<feature type="region of interest" description="Disordered" evidence="1">
    <location>
        <begin position="102"/>
        <end position="162"/>
    </location>
</feature>
<sequence length="162" mass="17405">MSDEGEESDTAEQERGLADDPGASSPSLSHEAAEAHLSQRQGGCACSPQERRGSAPLPREHLSRAAEPRGEDASRAQPPNLTQSFMEAGTLFRQRQNARLAATGGKHAILPENRGHPSAGIIALEDNSSPFQDRGQRFPLDQDYDNHSSDCLDSPNCASQQT</sequence>
<keyword evidence="3" id="KW-1185">Reference proteome</keyword>
<organism evidence="2 3">
    <name type="scientific">Aldrovandia affinis</name>
    <dbReference type="NCBI Taxonomy" id="143900"/>
    <lineage>
        <taxon>Eukaryota</taxon>
        <taxon>Metazoa</taxon>
        <taxon>Chordata</taxon>
        <taxon>Craniata</taxon>
        <taxon>Vertebrata</taxon>
        <taxon>Euteleostomi</taxon>
        <taxon>Actinopterygii</taxon>
        <taxon>Neopterygii</taxon>
        <taxon>Teleostei</taxon>
        <taxon>Notacanthiformes</taxon>
        <taxon>Halosauridae</taxon>
        <taxon>Aldrovandia</taxon>
    </lineage>
</organism>
<feature type="region of interest" description="Disordered" evidence="1">
    <location>
        <begin position="1"/>
        <end position="82"/>
    </location>
</feature>
<feature type="compositionally biased region" description="Acidic residues" evidence="1">
    <location>
        <begin position="1"/>
        <end position="11"/>
    </location>
</feature>
<accession>A0AAD7SN48</accession>
<dbReference type="EMBL" id="JAINUG010000049">
    <property type="protein sequence ID" value="KAJ8405273.1"/>
    <property type="molecule type" value="Genomic_DNA"/>
</dbReference>
<protein>
    <submittedName>
        <fullName evidence="2">Uncharacterized protein</fullName>
    </submittedName>
</protein>
<evidence type="ECO:0000313" key="3">
    <source>
        <dbReference type="Proteomes" id="UP001221898"/>
    </source>
</evidence>
<dbReference type="AlphaFoldDB" id="A0AAD7SN48"/>
<gene>
    <name evidence="2" type="ORF">AAFF_G00322640</name>
</gene>
<feature type="compositionally biased region" description="Basic and acidic residues" evidence="1">
    <location>
        <begin position="49"/>
        <end position="74"/>
    </location>
</feature>
<comment type="caution">
    <text evidence="2">The sequence shown here is derived from an EMBL/GenBank/DDBJ whole genome shotgun (WGS) entry which is preliminary data.</text>
</comment>
<name>A0AAD7SN48_9TELE</name>
<reference evidence="2" key="1">
    <citation type="journal article" date="2023" name="Science">
        <title>Genome structures resolve the early diversification of teleost fishes.</title>
        <authorList>
            <person name="Parey E."/>
            <person name="Louis A."/>
            <person name="Montfort J."/>
            <person name="Bouchez O."/>
            <person name="Roques C."/>
            <person name="Iampietro C."/>
            <person name="Lluch J."/>
            <person name="Castinel A."/>
            <person name="Donnadieu C."/>
            <person name="Desvignes T."/>
            <person name="Floi Bucao C."/>
            <person name="Jouanno E."/>
            <person name="Wen M."/>
            <person name="Mejri S."/>
            <person name="Dirks R."/>
            <person name="Jansen H."/>
            <person name="Henkel C."/>
            <person name="Chen W.J."/>
            <person name="Zahm M."/>
            <person name="Cabau C."/>
            <person name="Klopp C."/>
            <person name="Thompson A.W."/>
            <person name="Robinson-Rechavi M."/>
            <person name="Braasch I."/>
            <person name="Lecointre G."/>
            <person name="Bobe J."/>
            <person name="Postlethwait J.H."/>
            <person name="Berthelot C."/>
            <person name="Roest Crollius H."/>
            <person name="Guiguen Y."/>
        </authorList>
    </citation>
    <scope>NUCLEOTIDE SEQUENCE</scope>
    <source>
        <strain evidence="2">NC1722</strain>
    </source>
</reference>
<evidence type="ECO:0000313" key="2">
    <source>
        <dbReference type="EMBL" id="KAJ8405273.1"/>
    </source>
</evidence>
<proteinExistence type="predicted"/>
<dbReference type="Proteomes" id="UP001221898">
    <property type="component" value="Unassembled WGS sequence"/>
</dbReference>
<evidence type="ECO:0000256" key="1">
    <source>
        <dbReference type="SAM" id="MobiDB-lite"/>
    </source>
</evidence>